<reference evidence="2 3" key="1">
    <citation type="submission" date="2019-04" db="EMBL/GenBank/DDBJ databases">
        <title>Pedobacter sp. RP-3-15 sp. nov., isolated from Arctic soil.</title>
        <authorList>
            <person name="Dahal R.H."/>
            <person name="Kim D.-U."/>
        </authorList>
    </citation>
    <scope>NUCLEOTIDE SEQUENCE [LARGE SCALE GENOMIC DNA]</scope>
    <source>
        <strain evidence="2 3">RP-3-15</strain>
    </source>
</reference>
<evidence type="ECO:0000313" key="2">
    <source>
        <dbReference type="EMBL" id="TKC04188.1"/>
    </source>
</evidence>
<evidence type="ECO:0000313" key="3">
    <source>
        <dbReference type="Proteomes" id="UP000307244"/>
    </source>
</evidence>
<keyword evidence="1" id="KW-0472">Membrane</keyword>
<dbReference type="Proteomes" id="UP000307244">
    <property type="component" value="Unassembled WGS sequence"/>
</dbReference>
<dbReference type="RefSeq" id="WP_136837180.1">
    <property type="nucleotide sequence ID" value="NZ_SWBQ01000005.1"/>
</dbReference>
<feature type="transmembrane region" description="Helical" evidence="1">
    <location>
        <begin position="28"/>
        <end position="49"/>
    </location>
</feature>
<sequence length="73" mass="8494">MPELLLLCFMIIPQLVAGILAKSQGRNFWFWFFISFLIPIISLIVLLFLKDKNPEKEEGTGYELAEHVRNRKG</sequence>
<protein>
    <submittedName>
        <fullName evidence="2">Uncharacterized protein</fullName>
    </submittedName>
</protein>
<dbReference type="EMBL" id="SWBQ01000005">
    <property type="protein sequence ID" value="TKC04188.1"/>
    <property type="molecule type" value="Genomic_DNA"/>
</dbReference>
<keyword evidence="1" id="KW-1133">Transmembrane helix</keyword>
<proteinExistence type="predicted"/>
<name>A0A4U1CDG9_9SPHI</name>
<gene>
    <name evidence="2" type="ORF">FA047_16425</name>
</gene>
<keyword evidence="3" id="KW-1185">Reference proteome</keyword>
<evidence type="ECO:0000256" key="1">
    <source>
        <dbReference type="SAM" id="Phobius"/>
    </source>
</evidence>
<keyword evidence="1" id="KW-0812">Transmembrane</keyword>
<dbReference type="AlphaFoldDB" id="A0A4U1CDG9"/>
<comment type="caution">
    <text evidence="2">The sequence shown here is derived from an EMBL/GenBank/DDBJ whole genome shotgun (WGS) entry which is preliminary data.</text>
</comment>
<organism evidence="2 3">
    <name type="scientific">Pedobacter frigoris</name>
    <dbReference type="NCBI Taxonomy" id="2571272"/>
    <lineage>
        <taxon>Bacteria</taxon>
        <taxon>Pseudomonadati</taxon>
        <taxon>Bacteroidota</taxon>
        <taxon>Sphingobacteriia</taxon>
        <taxon>Sphingobacteriales</taxon>
        <taxon>Sphingobacteriaceae</taxon>
        <taxon>Pedobacter</taxon>
    </lineage>
</organism>
<accession>A0A4U1CDG9</accession>